<feature type="transmembrane region" description="Helical" evidence="1">
    <location>
        <begin position="20"/>
        <end position="45"/>
    </location>
</feature>
<gene>
    <name evidence="2" type="ORF">GGQ93_001848</name>
</gene>
<dbReference type="InterPro" id="IPR007047">
    <property type="entry name" value="Flp_Fap"/>
</dbReference>
<sequence>MNGFIARFLSDERGATAIEYGLICGLIFVAILGGLNALGGANGALYKDVMQKIADALGR</sequence>
<dbReference type="EMBL" id="JACHOQ010000003">
    <property type="protein sequence ID" value="MBB5740134.1"/>
    <property type="molecule type" value="Genomic_DNA"/>
</dbReference>
<comment type="caution">
    <text evidence="2">The sequence shown here is derived from an EMBL/GenBank/DDBJ whole genome shotgun (WGS) entry which is preliminary data.</text>
</comment>
<dbReference type="Proteomes" id="UP000527324">
    <property type="component" value="Unassembled WGS sequence"/>
</dbReference>
<keyword evidence="1" id="KW-0812">Transmembrane</keyword>
<keyword evidence="3" id="KW-1185">Reference proteome</keyword>
<dbReference type="RefSeq" id="WP_054764294.1">
    <property type="nucleotide sequence ID" value="NZ_CAJFZS010000001.1"/>
</dbReference>
<protein>
    <submittedName>
        <fullName evidence="2">Pilus assembly protein Flp/PilA</fullName>
    </submittedName>
</protein>
<keyword evidence="1" id="KW-1133">Transmembrane helix</keyword>
<reference evidence="2 3" key="1">
    <citation type="submission" date="2020-08" db="EMBL/GenBank/DDBJ databases">
        <title>Genomic Encyclopedia of Type Strains, Phase IV (KMG-IV): sequencing the most valuable type-strain genomes for metagenomic binning, comparative biology and taxonomic classification.</title>
        <authorList>
            <person name="Goeker M."/>
        </authorList>
    </citation>
    <scope>NUCLEOTIDE SEQUENCE [LARGE SCALE GENOMIC DNA]</scope>
    <source>
        <strain evidence="2 3">DSM 4731</strain>
    </source>
</reference>
<evidence type="ECO:0000313" key="2">
    <source>
        <dbReference type="EMBL" id="MBB5740134.1"/>
    </source>
</evidence>
<evidence type="ECO:0000256" key="1">
    <source>
        <dbReference type="SAM" id="Phobius"/>
    </source>
</evidence>
<organism evidence="2 3">
    <name type="scientific">Brevundimonas aurantiaca</name>
    <dbReference type="NCBI Taxonomy" id="74316"/>
    <lineage>
        <taxon>Bacteria</taxon>
        <taxon>Pseudomonadati</taxon>
        <taxon>Pseudomonadota</taxon>
        <taxon>Alphaproteobacteria</taxon>
        <taxon>Caulobacterales</taxon>
        <taxon>Caulobacteraceae</taxon>
        <taxon>Brevundimonas</taxon>
    </lineage>
</organism>
<keyword evidence="1" id="KW-0472">Membrane</keyword>
<evidence type="ECO:0000313" key="3">
    <source>
        <dbReference type="Proteomes" id="UP000527324"/>
    </source>
</evidence>
<name>A0A7W9C743_9CAUL</name>
<dbReference type="Pfam" id="PF04964">
    <property type="entry name" value="Flp_Fap"/>
    <property type="match status" value="1"/>
</dbReference>
<accession>A0A7W9C743</accession>
<proteinExistence type="predicted"/>
<dbReference type="AlphaFoldDB" id="A0A7W9C743"/>